<feature type="compositionally biased region" description="Polar residues" evidence="5">
    <location>
        <begin position="37"/>
        <end position="59"/>
    </location>
</feature>
<dbReference type="InterPro" id="IPR001781">
    <property type="entry name" value="Znf_LIM"/>
</dbReference>
<feature type="compositionally biased region" description="Basic and acidic residues" evidence="5">
    <location>
        <begin position="514"/>
        <end position="528"/>
    </location>
</feature>
<feature type="compositionally biased region" description="Basic and acidic residues" evidence="5">
    <location>
        <begin position="151"/>
        <end position="161"/>
    </location>
</feature>
<dbReference type="SMART" id="SM00132">
    <property type="entry name" value="LIM"/>
    <property type="match status" value="1"/>
</dbReference>
<sequence>MPVRSEMRRYPSTGSLYPSGSGFSTTTPIYSDDRQDSMYQSSPDLSQGSHGRSLSSDSMDGSYHGNHSRQSSGSADGHSRSNHATRRQSTALQDPLQFIKTSGAKDLAKVAKTQIELAKEVNKMRVKVNDKDSGDDWQSNLSSWKSRRKSQSRDMYARVEEVEASPGKDPSEVEDGPKIKPYSEIKEASEKRKSLGKLTSFYPVDDDNLSISTKSTLSDKDADQNDDSVFVKEEAPTTKTAPTARLKNNIEPEDIAPWAKDDDQVDSEEKIVKDESKESSNVLNSEPVRMRSHGPSSKKDADITKRYSMPVNMEISVHKSKQLWERNVNDSSSKKPSDKKPVGISAAKSIDNIRKAFEQESSNTHDISVQRPSKSLDLSSVRISTPKALVPLLQRPSRLGQAANAGNIGTSVRGSQLEFIEKTVKMSQKPNHSRGFGFAISGGSDLKQPLTVHKVSLGGAADVCELQMNDEIITMNKLEVHHLTHSQAQAVIDKAVKTGQLELKIRRYMDDRAHGLDSSHSTDNDEAFHSPNEAEMLSEDRSSPFRRDKTKRQSDSSSLSFDSSLQDFNRSENNESSSIMDKLLAENRHETYQNEIRQLDSQSKPQQRTWKGAESPVMVQEDVIQSDTAPSRTLNEPITFSALNHKPNTVMPSKGDKEPESGAGSMEDRTSSISKANDYSKGDPVILEEPITIQTVSRQQSAPGMECQTYGVSKSDTITEERSTIIRRNKPDLKYAKVTESIKIEPLSCSSPLKQSSDAETMDSPPPPPPPKDEPPPLLRRISNEDTNDSAGVGPPAILKRWQKTSKLENKLSSESSFDQPAVKDNRYSFSFSLRSDDVVTKGSGGTNEDFVLDKTTRDFEATVSQQKPLVWKATSSFSTNAERKKIDEWNRQQETARQPSPTTPTVNDRKQDEEYLTAQERFERDKQRINEQYEEEKRKAAEEEKRKKEEEEKLLQSQMEQLIQRSTVPSLSSQMNGKPDQQQQPMTFRLESSPGRPLMIDPRNQPDHREESLPQYSFHVDLRGKQESSDLERERERIRKEEKLRLEEEKRQWEEEEKRRILQKEAELRAQEERILREQERLKKQQEEMEREKAQLEAERNRETFSRIQSSNERSGPVPIRPHSIHVQLGAQHSSSSSSSPKSPPPALEPRHMGSSPSRSSWSPTSSNSKVDTTAREKTRLTREDLLAMNRKATPLQDRPEGSETDKVQSEPVAREIPSKAQLHSLNVVPKPRFTQSTAWIKDSVEDSDIKRPGRISLIKDRDYSNQNDHWLVQEAERRRLAGHPDTKAPPNRHSMQMIPTPVKPVSSLGVNKWRDDMQATNSRPTYQSGVSSESRFSASQPLVAKSVMDRSPERDTQFSARPQSSSVSLSQTLPANFSFNASIPSGRRGKDPPVPPVKPVRAPNIDRSQSEQVMAVSGKQPCSYCGEELGFGAAMVVESLGLYYHVQCFRCCVCQTPLGNGSEGADVRVRANKLHCQNCYSNDQAGLKFSKV</sequence>
<dbReference type="SUPFAM" id="SSF50156">
    <property type="entry name" value="PDZ domain-like"/>
    <property type="match status" value="1"/>
</dbReference>
<feature type="compositionally biased region" description="Basic and acidic residues" evidence="5">
    <location>
        <begin position="169"/>
        <end position="193"/>
    </location>
</feature>
<dbReference type="Gene3D" id="2.10.110.10">
    <property type="entry name" value="Cysteine Rich Protein"/>
    <property type="match status" value="1"/>
</dbReference>
<feature type="compositionally biased region" description="Polar residues" evidence="5">
    <location>
        <begin position="692"/>
        <end position="702"/>
    </location>
</feature>
<dbReference type="EMBL" id="JBJQND010000004">
    <property type="protein sequence ID" value="KAL3879206.1"/>
    <property type="molecule type" value="Genomic_DNA"/>
</dbReference>
<feature type="compositionally biased region" description="Low complexity" evidence="5">
    <location>
        <begin position="1156"/>
        <end position="1170"/>
    </location>
</feature>
<feature type="compositionally biased region" description="Basic and acidic residues" evidence="5">
    <location>
        <begin position="259"/>
        <end position="278"/>
    </location>
</feature>
<feature type="compositionally biased region" description="Polar residues" evidence="5">
    <location>
        <begin position="595"/>
        <end position="609"/>
    </location>
</feature>
<dbReference type="Proteomes" id="UP001634394">
    <property type="component" value="Unassembled WGS sequence"/>
</dbReference>
<dbReference type="InterPro" id="IPR001478">
    <property type="entry name" value="PDZ"/>
</dbReference>
<feature type="compositionally biased region" description="Basic and acidic residues" evidence="5">
    <location>
        <begin position="1199"/>
        <end position="1219"/>
    </location>
</feature>
<keyword evidence="3 4" id="KW-0440">LIM domain</keyword>
<feature type="region of interest" description="Disordered" evidence="5">
    <location>
        <begin position="746"/>
        <end position="804"/>
    </location>
</feature>
<dbReference type="PROSITE" id="PS50023">
    <property type="entry name" value="LIM_DOMAIN_2"/>
    <property type="match status" value="1"/>
</dbReference>
<feature type="compositionally biased region" description="Basic and acidic residues" evidence="5">
    <location>
        <begin position="654"/>
        <end position="670"/>
    </location>
</feature>
<feature type="region of interest" description="Disordered" evidence="5">
    <location>
        <begin position="1283"/>
        <end position="1404"/>
    </location>
</feature>
<feature type="compositionally biased region" description="Basic and acidic residues" evidence="5">
    <location>
        <begin position="921"/>
        <end position="955"/>
    </location>
</feature>
<feature type="compositionally biased region" description="Basic and acidic residues" evidence="5">
    <location>
        <begin position="1174"/>
        <end position="1187"/>
    </location>
</feature>
<evidence type="ECO:0000256" key="5">
    <source>
        <dbReference type="SAM" id="MobiDB-lite"/>
    </source>
</evidence>
<evidence type="ECO:0000256" key="4">
    <source>
        <dbReference type="PROSITE-ProRule" id="PRU00125"/>
    </source>
</evidence>
<dbReference type="Gene3D" id="2.30.42.10">
    <property type="match status" value="1"/>
</dbReference>
<feature type="compositionally biased region" description="Polar residues" evidence="5">
    <location>
        <begin position="748"/>
        <end position="759"/>
    </location>
</feature>
<keyword evidence="2 4" id="KW-0862">Zinc</keyword>
<protein>
    <recommendedName>
        <fullName evidence="10">LIM domain only protein 7</fullName>
    </recommendedName>
</protein>
<feature type="compositionally biased region" description="Low complexity" evidence="5">
    <location>
        <begin position="555"/>
        <end position="568"/>
    </location>
</feature>
<dbReference type="PROSITE" id="PS00478">
    <property type="entry name" value="LIM_DOMAIN_1"/>
    <property type="match status" value="1"/>
</dbReference>
<feature type="region of interest" description="Disordered" evidence="5">
    <location>
        <begin position="129"/>
        <end position="306"/>
    </location>
</feature>
<feature type="region of interest" description="Disordered" evidence="5">
    <location>
        <begin position="644"/>
        <end position="716"/>
    </location>
</feature>
<comment type="caution">
    <text evidence="8">The sequence shown here is derived from an EMBL/GenBank/DDBJ whole genome shotgun (WGS) entry which is preliminary data.</text>
</comment>
<feature type="compositionally biased region" description="Basic and acidic residues" evidence="5">
    <location>
        <begin position="322"/>
        <end position="341"/>
    </location>
</feature>
<feature type="compositionally biased region" description="Polar residues" evidence="5">
    <location>
        <begin position="1320"/>
        <end position="1342"/>
    </location>
</feature>
<feature type="domain" description="PDZ" evidence="7">
    <location>
        <begin position="423"/>
        <end position="507"/>
    </location>
</feature>
<evidence type="ECO:0000256" key="1">
    <source>
        <dbReference type="ARBA" id="ARBA00022723"/>
    </source>
</evidence>
<feature type="compositionally biased region" description="Basic and acidic residues" evidence="5">
    <location>
        <begin position="882"/>
        <end position="892"/>
    </location>
</feature>
<dbReference type="SMART" id="SM00228">
    <property type="entry name" value="PDZ"/>
    <property type="match status" value="1"/>
</dbReference>
<feature type="region of interest" description="Disordered" evidence="5">
    <location>
        <begin position="873"/>
        <end position="1063"/>
    </location>
</feature>
<feature type="compositionally biased region" description="Basic and acidic residues" evidence="5">
    <location>
        <begin position="1021"/>
        <end position="1063"/>
    </location>
</feature>
<evidence type="ECO:0000313" key="9">
    <source>
        <dbReference type="Proteomes" id="UP001634394"/>
    </source>
</evidence>
<dbReference type="PROSITE" id="PS50106">
    <property type="entry name" value="PDZ"/>
    <property type="match status" value="1"/>
</dbReference>
<dbReference type="Pfam" id="PF00595">
    <property type="entry name" value="PDZ"/>
    <property type="match status" value="1"/>
</dbReference>
<feature type="compositionally biased region" description="Polar residues" evidence="5">
    <location>
        <begin position="956"/>
        <end position="987"/>
    </location>
</feature>
<gene>
    <name evidence="8" type="ORF">ACJMK2_031514</name>
</gene>
<dbReference type="InterPro" id="IPR036034">
    <property type="entry name" value="PDZ_sf"/>
</dbReference>
<evidence type="ECO:0008006" key="10">
    <source>
        <dbReference type="Google" id="ProtNLM"/>
    </source>
</evidence>
<reference evidence="8 9" key="1">
    <citation type="submission" date="2024-11" db="EMBL/GenBank/DDBJ databases">
        <title>Chromosome-level genome assembly of the freshwater bivalve Anodonta woodiana.</title>
        <authorList>
            <person name="Chen X."/>
        </authorList>
    </citation>
    <scope>NUCLEOTIDE SEQUENCE [LARGE SCALE GENOMIC DNA]</scope>
    <source>
        <strain evidence="8">MN2024</strain>
        <tissue evidence="8">Gills</tissue>
    </source>
</reference>
<evidence type="ECO:0000259" key="6">
    <source>
        <dbReference type="PROSITE" id="PS50023"/>
    </source>
</evidence>
<feature type="compositionally biased region" description="Basic and acidic residues" evidence="5">
    <location>
        <begin position="217"/>
        <end position="236"/>
    </location>
</feature>
<dbReference type="InterPro" id="IPR029978">
    <property type="entry name" value="LMO-7"/>
</dbReference>
<evidence type="ECO:0000313" key="8">
    <source>
        <dbReference type="EMBL" id="KAL3879206.1"/>
    </source>
</evidence>
<feature type="region of interest" description="Disordered" evidence="5">
    <location>
        <begin position="320"/>
        <end position="345"/>
    </location>
</feature>
<evidence type="ECO:0000256" key="2">
    <source>
        <dbReference type="ARBA" id="ARBA00022833"/>
    </source>
</evidence>
<feature type="domain" description="LIM zinc-binding" evidence="6">
    <location>
        <begin position="1422"/>
        <end position="1488"/>
    </location>
</feature>
<evidence type="ECO:0000256" key="3">
    <source>
        <dbReference type="ARBA" id="ARBA00023038"/>
    </source>
</evidence>
<proteinExistence type="predicted"/>
<feature type="region of interest" description="Disordered" evidence="5">
    <location>
        <begin position="595"/>
        <end position="615"/>
    </location>
</feature>
<keyword evidence="9" id="KW-1185">Reference proteome</keyword>
<dbReference type="GO" id="GO:0046872">
    <property type="term" value="F:metal ion binding"/>
    <property type="evidence" value="ECO:0007669"/>
    <property type="project" value="UniProtKB-KW"/>
</dbReference>
<organism evidence="8 9">
    <name type="scientific">Sinanodonta woodiana</name>
    <name type="common">Chinese pond mussel</name>
    <name type="synonym">Anodonta woodiana</name>
    <dbReference type="NCBI Taxonomy" id="1069815"/>
    <lineage>
        <taxon>Eukaryota</taxon>
        <taxon>Metazoa</taxon>
        <taxon>Spiralia</taxon>
        <taxon>Lophotrochozoa</taxon>
        <taxon>Mollusca</taxon>
        <taxon>Bivalvia</taxon>
        <taxon>Autobranchia</taxon>
        <taxon>Heteroconchia</taxon>
        <taxon>Palaeoheterodonta</taxon>
        <taxon>Unionida</taxon>
        <taxon>Unionoidea</taxon>
        <taxon>Unionidae</taxon>
        <taxon>Unioninae</taxon>
        <taxon>Sinanodonta</taxon>
    </lineage>
</organism>
<dbReference type="CDD" id="cd08368">
    <property type="entry name" value="LIM"/>
    <property type="match status" value="1"/>
</dbReference>
<dbReference type="Pfam" id="PF00412">
    <property type="entry name" value="LIM"/>
    <property type="match status" value="1"/>
</dbReference>
<accession>A0ABD3X0T7</accession>
<keyword evidence="1 4" id="KW-0479">Metal-binding</keyword>
<name>A0ABD3X0T7_SINWO</name>
<feature type="region of interest" description="Disordered" evidence="5">
    <location>
        <begin position="514"/>
        <end position="577"/>
    </location>
</feature>
<feature type="compositionally biased region" description="Basic and acidic residues" evidence="5">
    <location>
        <begin position="538"/>
        <end position="554"/>
    </location>
</feature>
<feature type="compositionally biased region" description="Polar residues" evidence="5">
    <location>
        <begin position="12"/>
        <end position="29"/>
    </location>
</feature>
<feature type="compositionally biased region" description="Basic and acidic residues" evidence="5">
    <location>
        <begin position="1349"/>
        <end position="1358"/>
    </location>
</feature>
<evidence type="ECO:0000259" key="7">
    <source>
        <dbReference type="PROSITE" id="PS50106"/>
    </source>
</evidence>
<feature type="region of interest" description="Disordered" evidence="5">
    <location>
        <begin position="1083"/>
        <end position="1225"/>
    </location>
</feature>
<feature type="compositionally biased region" description="Polar residues" evidence="5">
    <location>
        <begin position="893"/>
        <end position="907"/>
    </location>
</feature>
<feature type="compositionally biased region" description="Polar residues" evidence="5">
    <location>
        <begin position="1359"/>
        <end position="1385"/>
    </location>
</feature>
<dbReference type="PANTHER" id="PTHR46767:SF2">
    <property type="entry name" value="LIM DOMAIN 7B"/>
    <property type="match status" value="1"/>
</dbReference>
<dbReference type="PANTHER" id="PTHR46767">
    <property type="entry name" value="LIM DOMAIN ONLY PROTEIN 7"/>
    <property type="match status" value="1"/>
</dbReference>
<feature type="region of interest" description="Disordered" evidence="5">
    <location>
        <begin position="1"/>
        <end position="104"/>
    </location>
</feature>
<feature type="compositionally biased region" description="Basic and acidic residues" evidence="5">
    <location>
        <begin position="1083"/>
        <end position="1106"/>
    </location>
</feature>